<accession>A0A263CY48</accession>
<dbReference type="InterPro" id="IPR013324">
    <property type="entry name" value="RNA_pol_sigma_r3/r4-like"/>
</dbReference>
<dbReference type="EMBL" id="NKYE01000015">
    <property type="protein sequence ID" value="OZM71073.1"/>
    <property type="molecule type" value="Genomic_DNA"/>
</dbReference>
<keyword evidence="3" id="KW-0731">Sigma factor</keyword>
<evidence type="ECO:0000313" key="9">
    <source>
        <dbReference type="Proteomes" id="UP000242444"/>
    </source>
</evidence>
<dbReference type="PANTHER" id="PTHR43133">
    <property type="entry name" value="RNA POLYMERASE ECF-TYPE SIGMA FACTO"/>
    <property type="match status" value="1"/>
</dbReference>
<dbReference type="InterPro" id="IPR013325">
    <property type="entry name" value="RNA_pol_sigma_r2"/>
</dbReference>
<dbReference type="InterPro" id="IPR039425">
    <property type="entry name" value="RNA_pol_sigma-70-like"/>
</dbReference>
<gene>
    <name evidence="8" type="ORF">CFN78_21605</name>
</gene>
<dbReference type="SUPFAM" id="SSF88946">
    <property type="entry name" value="Sigma2 domain of RNA polymerase sigma factors"/>
    <property type="match status" value="1"/>
</dbReference>
<dbReference type="Pfam" id="PF08281">
    <property type="entry name" value="Sigma70_r4_2"/>
    <property type="match status" value="1"/>
</dbReference>
<dbReference type="PANTHER" id="PTHR43133:SF8">
    <property type="entry name" value="RNA POLYMERASE SIGMA FACTOR HI_1459-RELATED"/>
    <property type="match status" value="1"/>
</dbReference>
<dbReference type="InterPro" id="IPR013249">
    <property type="entry name" value="RNA_pol_sigma70_r4_t2"/>
</dbReference>
<dbReference type="InParanoid" id="A0A263CY48"/>
<dbReference type="InterPro" id="IPR036388">
    <property type="entry name" value="WH-like_DNA-bd_sf"/>
</dbReference>
<feature type="domain" description="RNA polymerase sigma-70 region 2" evidence="6">
    <location>
        <begin position="23"/>
        <end position="89"/>
    </location>
</feature>
<dbReference type="AlphaFoldDB" id="A0A263CY48"/>
<dbReference type="OrthoDB" id="5244716at2"/>
<dbReference type="Gene3D" id="1.10.1740.10">
    <property type="match status" value="1"/>
</dbReference>
<dbReference type="Pfam" id="PF04542">
    <property type="entry name" value="Sigma70_r2"/>
    <property type="match status" value="1"/>
</dbReference>
<comment type="caution">
    <text evidence="8">The sequence shown here is derived from an EMBL/GenBank/DDBJ whole genome shotgun (WGS) entry which is preliminary data.</text>
</comment>
<dbReference type="InterPro" id="IPR007627">
    <property type="entry name" value="RNA_pol_sigma70_r2"/>
</dbReference>
<feature type="domain" description="RNA polymerase sigma factor 70 region 4 type 2" evidence="7">
    <location>
        <begin position="134"/>
        <end position="186"/>
    </location>
</feature>
<evidence type="ECO:0000256" key="5">
    <source>
        <dbReference type="ARBA" id="ARBA00023163"/>
    </source>
</evidence>
<dbReference type="GO" id="GO:0016987">
    <property type="term" value="F:sigma factor activity"/>
    <property type="evidence" value="ECO:0007669"/>
    <property type="project" value="UniProtKB-KW"/>
</dbReference>
<evidence type="ECO:0000313" key="8">
    <source>
        <dbReference type="EMBL" id="OZM71073.1"/>
    </source>
</evidence>
<protein>
    <submittedName>
        <fullName evidence="8">RNA polymerase subunit sigma-70</fullName>
    </submittedName>
</protein>
<proteinExistence type="inferred from homology"/>
<keyword evidence="2" id="KW-0805">Transcription regulation</keyword>
<evidence type="ECO:0000256" key="1">
    <source>
        <dbReference type="ARBA" id="ARBA00010641"/>
    </source>
</evidence>
<dbReference type="InterPro" id="IPR014284">
    <property type="entry name" value="RNA_pol_sigma-70_dom"/>
</dbReference>
<evidence type="ECO:0000259" key="7">
    <source>
        <dbReference type="Pfam" id="PF08281"/>
    </source>
</evidence>
<dbReference type="SUPFAM" id="SSF88659">
    <property type="entry name" value="Sigma3 and sigma4 domains of RNA polymerase sigma factors"/>
    <property type="match status" value="1"/>
</dbReference>
<dbReference type="CDD" id="cd06171">
    <property type="entry name" value="Sigma70_r4"/>
    <property type="match status" value="1"/>
</dbReference>
<organism evidence="8 9">
    <name type="scientific">Amycolatopsis antarctica</name>
    <dbReference type="NCBI Taxonomy" id="1854586"/>
    <lineage>
        <taxon>Bacteria</taxon>
        <taxon>Bacillati</taxon>
        <taxon>Actinomycetota</taxon>
        <taxon>Actinomycetes</taxon>
        <taxon>Pseudonocardiales</taxon>
        <taxon>Pseudonocardiaceae</taxon>
        <taxon>Amycolatopsis</taxon>
    </lineage>
</organism>
<dbReference type="Gene3D" id="1.10.10.10">
    <property type="entry name" value="Winged helix-like DNA-binding domain superfamily/Winged helix DNA-binding domain"/>
    <property type="match status" value="1"/>
</dbReference>
<dbReference type="NCBIfam" id="TIGR02937">
    <property type="entry name" value="sigma70-ECF"/>
    <property type="match status" value="1"/>
</dbReference>
<sequence>MRPTDEQLVTRAARGDGAAFDQLVRRHTPRMYRVALRITGSPAEAEDVLQDAWISAWRGLAAFRSESQVSTWLYRVVTNAALAHIRRRKPTVSLDAALTGDGDDESGLGLMDTALVADRRAGPEQHAVRAEQADAVHRAIAGLDVAQRVPLVLRELEGLSYEEVAEVLQVSVPALRSRLHRARVALLARLKEVR</sequence>
<keyword evidence="5" id="KW-0804">Transcription</keyword>
<keyword evidence="9" id="KW-1185">Reference proteome</keyword>
<dbReference type="GO" id="GO:0006352">
    <property type="term" value="P:DNA-templated transcription initiation"/>
    <property type="evidence" value="ECO:0007669"/>
    <property type="project" value="InterPro"/>
</dbReference>
<evidence type="ECO:0000256" key="3">
    <source>
        <dbReference type="ARBA" id="ARBA00023082"/>
    </source>
</evidence>
<comment type="similarity">
    <text evidence="1">Belongs to the sigma-70 factor family. ECF subfamily.</text>
</comment>
<evidence type="ECO:0000259" key="6">
    <source>
        <dbReference type="Pfam" id="PF04542"/>
    </source>
</evidence>
<dbReference type="GO" id="GO:0003677">
    <property type="term" value="F:DNA binding"/>
    <property type="evidence" value="ECO:0007669"/>
    <property type="project" value="UniProtKB-KW"/>
</dbReference>
<dbReference type="RefSeq" id="WP_094864693.1">
    <property type="nucleotide sequence ID" value="NZ_NKYE01000015.1"/>
</dbReference>
<keyword evidence="4" id="KW-0238">DNA-binding</keyword>
<dbReference type="Proteomes" id="UP000242444">
    <property type="component" value="Unassembled WGS sequence"/>
</dbReference>
<reference evidence="8 9" key="1">
    <citation type="submission" date="2017-07" db="EMBL/GenBank/DDBJ databases">
        <title>Amycolatopsis antarcticus sp. nov., isolated from the surface of an Antarcticus brown macroalga.</title>
        <authorList>
            <person name="Wang J."/>
            <person name="Leiva S."/>
            <person name="Huang J."/>
            <person name="Huang Y."/>
        </authorList>
    </citation>
    <scope>NUCLEOTIDE SEQUENCE [LARGE SCALE GENOMIC DNA]</scope>
    <source>
        <strain evidence="8 9">AU-G6</strain>
    </source>
</reference>
<name>A0A263CY48_9PSEU</name>
<evidence type="ECO:0000256" key="4">
    <source>
        <dbReference type="ARBA" id="ARBA00023125"/>
    </source>
</evidence>
<evidence type="ECO:0000256" key="2">
    <source>
        <dbReference type="ARBA" id="ARBA00023015"/>
    </source>
</evidence>